<comment type="caution">
    <text evidence="6">The sequence shown here is derived from an EMBL/GenBank/DDBJ whole genome shotgun (WGS) entry which is preliminary data.</text>
</comment>
<sequence length="220" mass="24442">MSDTDSQIRQPLQRRSQEAFARVLQAGREILEEEGLSGFTVQAVSKRAGVSVGSIYLRAPSREALLLAIHAQEMDRMDREEVWLAPTSVPPGGAREHIERVVTKTSAQMLANAGILRAFMRRGPEDPEIFVRGRAGSQRVAEQFEAALLVCRDDFRHPDPETAADFAFRMLYSMTARRITHGSDFESTRPLSDEVFLAELARAIADYLLGPLNAASTAQR</sequence>
<evidence type="ECO:0000259" key="5">
    <source>
        <dbReference type="PROSITE" id="PS50977"/>
    </source>
</evidence>
<dbReference type="SUPFAM" id="SSF46689">
    <property type="entry name" value="Homeodomain-like"/>
    <property type="match status" value="1"/>
</dbReference>
<evidence type="ECO:0000256" key="3">
    <source>
        <dbReference type="ARBA" id="ARBA00023163"/>
    </source>
</evidence>
<dbReference type="RefSeq" id="WP_194414778.1">
    <property type="nucleotide sequence ID" value="NZ_BAABKZ010000002.1"/>
</dbReference>
<keyword evidence="3" id="KW-0804">Transcription</keyword>
<reference evidence="7" key="1">
    <citation type="journal article" date="2019" name="Int. J. Syst. Evol. Microbiol.">
        <title>The Global Catalogue of Microorganisms (GCM) 10K type strain sequencing project: providing services to taxonomists for standard genome sequencing and annotation.</title>
        <authorList>
            <consortium name="The Broad Institute Genomics Platform"/>
            <consortium name="The Broad Institute Genome Sequencing Center for Infectious Disease"/>
            <person name="Wu L."/>
            <person name="Ma J."/>
        </authorList>
    </citation>
    <scope>NUCLEOTIDE SEQUENCE [LARGE SCALE GENOMIC DNA]</scope>
    <source>
        <strain evidence="7">JCM 18959</strain>
    </source>
</reference>
<protein>
    <submittedName>
        <fullName evidence="6">TetR/AcrR family transcriptional regulator</fullName>
    </submittedName>
</protein>
<keyword evidence="1" id="KW-0805">Transcription regulation</keyword>
<gene>
    <name evidence="6" type="ORF">GCM10025760_20540</name>
</gene>
<dbReference type="InterPro" id="IPR050109">
    <property type="entry name" value="HTH-type_TetR-like_transc_reg"/>
</dbReference>
<dbReference type="PANTHER" id="PTHR30055">
    <property type="entry name" value="HTH-TYPE TRANSCRIPTIONAL REGULATOR RUTR"/>
    <property type="match status" value="1"/>
</dbReference>
<dbReference type="Proteomes" id="UP001501407">
    <property type="component" value="Unassembled WGS sequence"/>
</dbReference>
<proteinExistence type="predicted"/>
<dbReference type="PRINTS" id="PR00455">
    <property type="entry name" value="HTHTETR"/>
</dbReference>
<dbReference type="Gene3D" id="1.10.357.10">
    <property type="entry name" value="Tetracycline Repressor, domain 2"/>
    <property type="match status" value="1"/>
</dbReference>
<evidence type="ECO:0000313" key="7">
    <source>
        <dbReference type="Proteomes" id="UP001501407"/>
    </source>
</evidence>
<evidence type="ECO:0000256" key="4">
    <source>
        <dbReference type="PROSITE-ProRule" id="PRU00335"/>
    </source>
</evidence>
<evidence type="ECO:0000256" key="2">
    <source>
        <dbReference type="ARBA" id="ARBA00023125"/>
    </source>
</evidence>
<feature type="DNA-binding region" description="H-T-H motif" evidence="4">
    <location>
        <begin position="40"/>
        <end position="59"/>
    </location>
</feature>
<dbReference type="PROSITE" id="PS50977">
    <property type="entry name" value="HTH_TETR_2"/>
    <property type="match status" value="1"/>
</dbReference>
<dbReference type="Pfam" id="PF00440">
    <property type="entry name" value="TetR_N"/>
    <property type="match status" value="1"/>
</dbReference>
<organism evidence="6 7">
    <name type="scientific">Microbacterium yannicii</name>
    <dbReference type="NCBI Taxonomy" id="671622"/>
    <lineage>
        <taxon>Bacteria</taxon>
        <taxon>Bacillati</taxon>
        <taxon>Actinomycetota</taxon>
        <taxon>Actinomycetes</taxon>
        <taxon>Micrococcales</taxon>
        <taxon>Microbacteriaceae</taxon>
        <taxon>Microbacterium</taxon>
    </lineage>
</organism>
<evidence type="ECO:0000313" key="6">
    <source>
        <dbReference type="EMBL" id="GAA5092211.1"/>
    </source>
</evidence>
<evidence type="ECO:0000256" key="1">
    <source>
        <dbReference type="ARBA" id="ARBA00023015"/>
    </source>
</evidence>
<dbReference type="PANTHER" id="PTHR30055:SF234">
    <property type="entry name" value="HTH-TYPE TRANSCRIPTIONAL REGULATOR BETI"/>
    <property type="match status" value="1"/>
</dbReference>
<dbReference type="InterPro" id="IPR001647">
    <property type="entry name" value="HTH_TetR"/>
</dbReference>
<accession>A0ABP9M8A8</accession>
<name>A0ABP9M8A8_9MICO</name>
<dbReference type="EMBL" id="BAABKZ010000002">
    <property type="protein sequence ID" value="GAA5092211.1"/>
    <property type="molecule type" value="Genomic_DNA"/>
</dbReference>
<dbReference type="InterPro" id="IPR009057">
    <property type="entry name" value="Homeodomain-like_sf"/>
</dbReference>
<feature type="domain" description="HTH tetR-type" evidence="5">
    <location>
        <begin position="17"/>
        <end position="77"/>
    </location>
</feature>
<keyword evidence="7" id="KW-1185">Reference proteome</keyword>
<keyword evidence="2 4" id="KW-0238">DNA-binding</keyword>